<evidence type="ECO:0000313" key="3">
    <source>
        <dbReference type="Proteomes" id="UP000008227"/>
    </source>
</evidence>
<protein>
    <submittedName>
        <fullName evidence="2">Uncharacterized protein</fullName>
    </submittedName>
</protein>
<reference evidence="2" key="1">
    <citation type="journal article" date="2020" name="Gigascience">
        <title>An improved pig reference genome sequence to enable pig genetics and genomics research.</title>
        <authorList>
            <person name="Warr A."/>
            <person name="Affara N."/>
            <person name="Aken B."/>
            <person name="Beiki H."/>
            <person name="Bickhart D.M."/>
            <person name="Billis K."/>
            <person name="Chow W."/>
            <person name="Eory L."/>
            <person name="Finlayson H.A."/>
            <person name="Flicek P."/>
            <person name="Giron C.G."/>
            <person name="Griffin D.K."/>
            <person name="Hall R."/>
            <person name="Hannum G."/>
            <person name="Hourlier T."/>
            <person name="Howe K."/>
            <person name="Hume D.A."/>
            <person name="Izuogu O."/>
            <person name="Kim K."/>
            <person name="Koren S."/>
            <person name="Liu H."/>
            <person name="Manchanda N."/>
            <person name="Martin F.J."/>
            <person name="Nonneman D.J."/>
            <person name="O'Connor R.E."/>
            <person name="Phillippy A.M."/>
            <person name="Rohrer G.A."/>
            <person name="Rosen B.D."/>
            <person name="Rund L.A."/>
            <person name="Sargent C.A."/>
            <person name="Schook L.B."/>
            <person name="Schroeder S.G."/>
            <person name="Schwartz A.S."/>
            <person name="Skinner B.M."/>
            <person name="Talbot R."/>
            <person name="Tseng E."/>
            <person name="Tuggle C.K."/>
            <person name="Watson M."/>
            <person name="Smith T.P.L."/>
            <person name="Archibald A.L."/>
        </authorList>
    </citation>
    <scope>NUCLEOTIDE SEQUENCE [LARGE SCALE GENOMIC DNA]</scope>
    <source>
        <strain evidence="2">Duroc</strain>
    </source>
</reference>
<name>A0A8W4FIV3_PIG</name>
<keyword evidence="3" id="KW-1185">Reference proteome</keyword>
<feature type="transmembrane region" description="Helical" evidence="1">
    <location>
        <begin position="171"/>
        <end position="193"/>
    </location>
</feature>
<dbReference type="Ensembl" id="ENSSSCT00000067725.2">
    <property type="protein sequence ID" value="ENSSSCP00000079261.1"/>
    <property type="gene ID" value="ENSSSCG00000049181.2"/>
</dbReference>
<feature type="transmembrane region" description="Helical" evidence="1">
    <location>
        <begin position="56"/>
        <end position="79"/>
    </location>
</feature>
<sequence length="262" mass="30104">MPRSGIAGSNGSSMFSFLRNLHIVFHSGCTNLQSHRQCTRVPFSPHPLQHFLFVDFWMMAILAGVRWYLMVVLICISLIMSDVEHLFMCFLANCMSSLENCLFRSSAHFWMGLFVFFCMELQKVFINFGDESLSIDSLAKIFSHCVGCLFILFRVSFAVQKLLSLIRSHLFIFVFIVSTLRGGSEKMLLWFMSESVWPMFSSKSLIVPGLLSRSLIHLEFIFVYGVRECSHFILFHVAVQLSQHHLLNKLSLLHCIFLPPLS</sequence>
<feature type="transmembrane region" description="Helical" evidence="1">
    <location>
        <begin position="141"/>
        <end position="159"/>
    </location>
</feature>
<feature type="transmembrane region" description="Helical" evidence="1">
    <location>
        <begin position="109"/>
        <end position="129"/>
    </location>
</feature>
<keyword evidence="1" id="KW-0472">Membrane</keyword>
<keyword evidence="1" id="KW-1133">Transmembrane helix</keyword>
<keyword evidence="1" id="KW-0812">Transmembrane</keyword>
<dbReference type="AlphaFoldDB" id="A0A8W4FIV3"/>
<proteinExistence type="predicted"/>
<feature type="transmembrane region" description="Helical" evidence="1">
    <location>
        <begin position="205"/>
        <end position="226"/>
    </location>
</feature>
<organism evidence="2 3">
    <name type="scientific">Sus scrofa</name>
    <name type="common">Pig</name>
    <dbReference type="NCBI Taxonomy" id="9823"/>
    <lineage>
        <taxon>Eukaryota</taxon>
        <taxon>Metazoa</taxon>
        <taxon>Chordata</taxon>
        <taxon>Craniata</taxon>
        <taxon>Vertebrata</taxon>
        <taxon>Euteleostomi</taxon>
        <taxon>Mammalia</taxon>
        <taxon>Eutheria</taxon>
        <taxon>Laurasiatheria</taxon>
        <taxon>Artiodactyla</taxon>
        <taxon>Suina</taxon>
        <taxon>Suidae</taxon>
        <taxon>Sus</taxon>
    </lineage>
</organism>
<evidence type="ECO:0000313" key="2">
    <source>
        <dbReference type="Ensembl" id="ENSSSCP00000079261.1"/>
    </source>
</evidence>
<reference evidence="2" key="2">
    <citation type="submission" date="2025-08" db="UniProtKB">
        <authorList>
            <consortium name="Ensembl"/>
        </authorList>
    </citation>
    <scope>IDENTIFICATION</scope>
</reference>
<dbReference type="GeneTree" id="ENSGT01010000223213"/>
<evidence type="ECO:0000256" key="1">
    <source>
        <dbReference type="SAM" id="Phobius"/>
    </source>
</evidence>
<dbReference type="Proteomes" id="UP000008227">
    <property type="component" value="Chromosome 3"/>
</dbReference>
<reference evidence="2" key="3">
    <citation type="submission" date="2025-09" db="UniProtKB">
        <authorList>
            <consortium name="Ensembl"/>
        </authorList>
    </citation>
    <scope>IDENTIFICATION</scope>
</reference>
<accession>A0A8W4FIV3</accession>